<gene>
    <name evidence="7" type="ORF">AARE701A_LOCUS17329</name>
</gene>
<dbReference type="EMBL" id="LR999457">
    <property type="protein sequence ID" value="CAE6151594.1"/>
    <property type="molecule type" value="Genomic_DNA"/>
</dbReference>
<evidence type="ECO:0000256" key="1">
    <source>
        <dbReference type="ARBA" id="ARBA00004123"/>
    </source>
</evidence>
<dbReference type="AlphaFoldDB" id="A0A8S2AYR8"/>
<dbReference type="GO" id="GO:0003700">
    <property type="term" value="F:DNA-binding transcription factor activity"/>
    <property type="evidence" value="ECO:0007669"/>
    <property type="project" value="InterPro"/>
</dbReference>
<evidence type="ECO:0000256" key="2">
    <source>
        <dbReference type="ARBA" id="ARBA00023015"/>
    </source>
</evidence>
<dbReference type="InterPro" id="IPR057499">
    <property type="entry name" value="Kelch_FKB95"/>
</dbReference>
<dbReference type="InterPro" id="IPR009057">
    <property type="entry name" value="Homeodomain-like_sf"/>
</dbReference>
<comment type="subcellular location">
    <subcellularLocation>
        <location evidence="1">Nucleus</location>
    </subcellularLocation>
</comment>
<dbReference type="PROSITE" id="PS51293">
    <property type="entry name" value="SANT"/>
    <property type="match status" value="1"/>
</dbReference>
<dbReference type="SUPFAM" id="SSF117281">
    <property type="entry name" value="Kelch motif"/>
    <property type="match status" value="1"/>
</dbReference>
<evidence type="ECO:0000256" key="4">
    <source>
        <dbReference type="ARBA" id="ARBA00023242"/>
    </source>
</evidence>
<dbReference type="InterPro" id="IPR017884">
    <property type="entry name" value="SANT_dom"/>
</dbReference>
<feature type="domain" description="SANT" evidence="6">
    <location>
        <begin position="9"/>
        <end position="64"/>
    </location>
</feature>
<evidence type="ECO:0000313" key="8">
    <source>
        <dbReference type="Proteomes" id="UP000682877"/>
    </source>
</evidence>
<proteinExistence type="predicted"/>
<keyword evidence="8" id="KW-1185">Reference proteome</keyword>
<dbReference type="PROSITE" id="PS50090">
    <property type="entry name" value="MYB_LIKE"/>
    <property type="match status" value="1"/>
</dbReference>
<dbReference type="PANTHER" id="PTHR43952:SF68">
    <property type="entry name" value="PROTEIN RADIALIS-LIKE 1"/>
    <property type="match status" value="1"/>
</dbReference>
<dbReference type="Proteomes" id="UP000682877">
    <property type="component" value="Chromosome 7"/>
</dbReference>
<dbReference type="PANTHER" id="PTHR43952">
    <property type="entry name" value="MYB FAMILY TRANSCRIPTION FACTOR-RELATED"/>
    <property type="match status" value="1"/>
</dbReference>
<evidence type="ECO:0000256" key="3">
    <source>
        <dbReference type="ARBA" id="ARBA00023163"/>
    </source>
</evidence>
<reference evidence="7" key="1">
    <citation type="submission" date="2021-01" db="EMBL/GenBank/DDBJ databases">
        <authorList>
            <person name="Bezrukov I."/>
        </authorList>
    </citation>
    <scope>NUCLEOTIDE SEQUENCE</scope>
</reference>
<evidence type="ECO:0000259" key="6">
    <source>
        <dbReference type="PROSITE" id="PS51293"/>
    </source>
</evidence>
<name>A0A8S2AYR8_ARAAE</name>
<keyword evidence="4" id="KW-0539">Nucleus</keyword>
<evidence type="ECO:0000313" key="7">
    <source>
        <dbReference type="EMBL" id="CAE6151594.1"/>
    </source>
</evidence>
<keyword evidence="2" id="KW-0805">Transcription regulation</keyword>
<dbReference type="SUPFAM" id="SSF46689">
    <property type="entry name" value="Homeodomain-like"/>
    <property type="match status" value="1"/>
</dbReference>
<keyword evidence="3" id="KW-0804">Transcription</keyword>
<sequence>MASSSMSSHSSGSWTAKQNKAFEQALATYDQDTPNRWQNVAKVVGGKTTEEVKRHYELLVQDINNIENGHVPFPNYRTSGGCTNGRLSQEEKRMRNMSLQIYTFGSKNRIWVFDPVAMVWDRLKGLDDLPDKRDGSRMSNLGGNLAIMFNLEKGSTKICCTEIRLERREGGKIWGTVLWSNVVITLKEPSTIVRCLAVTV</sequence>
<protein>
    <submittedName>
        <fullName evidence="7">Uncharacterized protein</fullName>
    </submittedName>
</protein>
<organism evidence="7 8">
    <name type="scientific">Arabidopsis arenosa</name>
    <name type="common">Sand rock-cress</name>
    <name type="synonym">Cardaminopsis arenosa</name>
    <dbReference type="NCBI Taxonomy" id="38785"/>
    <lineage>
        <taxon>Eukaryota</taxon>
        <taxon>Viridiplantae</taxon>
        <taxon>Streptophyta</taxon>
        <taxon>Embryophyta</taxon>
        <taxon>Tracheophyta</taxon>
        <taxon>Spermatophyta</taxon>
        <taxon>Magnoliopsida</taxon>
        <taxon>eudicotyledons</taxon>
        <taxon>Gunneridae</taxon>
        <taxon>Pentapetalae</taxon>
        <taxon>rosids</taxon>
        <taxon>malvids</taxon>
        <taxon>Brassicales</taxon>
        <taxon>Brassicaceae</taxon>
        <taxon>Camelineae</taxon>
        <taxon>Arabidopsis</taxon>
    </lineage>
</organism>
<evidence type="ECO:0000259" key="5">
    <source>
        <dbReference type="PROSITE" id="PS50090"/>
    </source>
</evidence>
<dbReference type="GO" id="GO:0005634">
    <property type="term" value="C:nucleus"/>
    <property type="evidence" value="ECO:0007669"/>
    <property type="project" value="UniProtKB-SubCell"/>
</dbReference>
<dbReference type="FunFam" id="1.10.10.60:FF:000154">
    <property type="entry name" value="Transcription factor SRM1"/>
    <property type="match status" value="1"/>
</dbReference>
<feature type="domain" description="Myb-like" evidence="5">
    <location>
        <begin position="6"/>
        <end position="60"/>
    </location>
</feature>
<dbReference type="InterPro" id="IPR044636">
    <property type="entry name" value="RADIALIS-like"/>
</dbReference>
<dbReference type="InterPro" id="IPR001005">
    <property type="entry name" value="SANT/Myb"/>
</dbReference>
<dbReference type="CDD" id="cd00167">
    <property type="entry name" value="SANT"/>
    <property type="match status" value="1"/>
</dbReference>
<dbReference type="Pfam" id="PF00249">
    <property type="entry name" value="Myb_DNA-binding"/>
    <property type="match status" value="1"/>
</dbReference>
<dbReference type="SMART" id="SM00717">
    <property type="entry name" value="SANT"/>
    <property type="match status" value="1"/>
</dbReference>
<accession>A0A8S2AYR8</accession>
<dbReference type="Pfam" id="PF25210">
    <property type="entry name" value="Kelch_FKB95"/>
    <property type="match status" value="1"/>
</dbReference>
<dbReference type="InterPro" id="IPR015915">
    <property type="entry name" value="Kelch-typ_b-propeller"/>
</dbReference>
<dbReference type="Gene3D" id="1.10.10.60">
    <property type="entry name" value="Homeodomain-like"/>
    <property type="match status" value="1"/>
</dbReference>